<keyword evidence="5" id="KW-1185">Reference proteome</keyword>
<dbReference type="InterPro" id="IPR000119">
    <property type="entry name" value="Hist_DNA-bd"/>
</dbReference>
<evidence type="ECO:0000313" key="4">
    <source>
        <dbReference type="EMBL" id="MDL5034376.1"/>
    </source>
</evidence>
<comment type="caution">
    <text evidence="4">The sequence shown here is derived from an EMBL/GenBank/DDBJ whole genome shotgun (WGS) entry which is preliminary data.</text>
</comment>
<evidence type="ECO:0000256" key="2">
    <source>
        <dbReference type="ARBA" id="ARBA00023125"/>
    </source>
</evidence>
<dbReference type="Proteomes" id="UP001238603">
    <property type="component" value="Unassembled WGS sequence"/>
</dbReference>
<dbReference type="CDD" id="cd00591">
    <property type="entry name" value="HU_IHF"/>
    <property type="match status" value="1"/>
</dbReference>
<dbReference type="GO" id="GO:0003677">
    <property type="term" value="F:DNA binding"/>
    <property type="evidence" value="ECO:0007669"/>
    <property type="project" value="UniProtKB-KW"/>
</dbReference>
<evidence type="ECO:0000256" key="3">
    <source>
        <dbReference type="RuleBase" id="RU003939"/>
    </source>
</evidence>
<organism evidence="4 5">
    <name type="scientific">Roseateles subflavus</name>
    <dbReference type="NCBI Taxonomy" id="3053353"/>
    <lineage>
        <taxon>Bacteria</taxon>
        <taxon>Pseudomonadati</taxon>
        <taxon>Pseudomonadota</taxon>
        <taxon>Betaproteobacteria</taxon>
        <taxon>Burkholderiales</taxon>
        <taxon>Sphaerotilaceae</taxon>
        <taxon>Roseateles</taxon>
    </lineage>
</organism>
<dbReference type="SUPFAM" id="SSF47729">
    <property type="entry name" value="IHF-like DNA-binding proteins"/>
    <property type="match status" value="1"/>
</dbReference>
<evidence type="ECO:0000256" key="1">
    <source>
        <dbReference type="ARBA" id="ARBA00010529"/>
    </source>
</evidence>
<comment type="similarity">
    <text evidence="1 3">Belongs to the bacterial histone-like protein family.</text>
</comment>
<reference evidence="4 5" key="1">
    <citation type="submission" date="2023-06" db="EMBL/GenBank/DDBJ databases">
        <title>Pelomonas sp. APW6 16S ribosomal RNA gene genome sequencing and assembly.</title>
        <authorList>
            <person name="Woo H."/>
        </authorList>
    </citation>
    <scope>NUCLEOTIDE SEQUENCE [LARGE SCALE GENOMIC DNA]</scope>
    <source>
        <strain evidence="4 5">APW6</strain>
    </source>
</reference>
<dbReference type="EMBL" id="JASVDS010000008">
    <property type="protein sequence ID" value="MDL5034376.1"/>
    <property type="molecule type" value="Genomic_DNA"/>
</dbReference>
<dbReference type="SMART" id="SM00411">
    <property type="entry name" value="BHL"/>
    <property type="match status" value="1"/>
</dbReference>
<dbReference type="InterPro" id="IPR010992">
    <property type="entry name" value="IHF-like_DNA-bd_dom_sf"/>
</dbReference>
<dbReference type="Gene3D" id="4.10.520.10">
    <property type="entry name" value="IHF-like DNA-binding proteins"/>
    <property type="match status" value="1"/>
</dbReference>
<evidence type="ECO:0000313" key="5">
    <source>
        <dbReference type="Proteomes" id="UP001238603"/>
    </source>
</evidence>
<dbReference type="RefSeq" id="WP_285984451.1">
    <property type="nucleotide sequence ID" value="NZ_JASVDS010000008.1"/>
</dbReference>
<protein>
    <submittedName>
        <fullName evidence="4">HU family DNA-binding protein</fullName>
    </submittedName>
</protein>
<dbReference type="Pfam" id="PF00216">
    <property type="entry name" value="Bac_DNA_binding"/>
    <property type="match status" value="1"/>
</dbReference>
<name>A0ABT7LSE5_9BURK</name>
<proteinExistence type="inferred from homology"/>
<accession>A0ABT7LSE5</accession>
<keyword evidence="2 4" id="KW-0238">DNA-binding</keyword>
<gene>
    <name evidence="4" type="ORF">QRD43_20910</name>
</gene>
<sequence>MSKSLLMRVLKRHLPARHPSELTALAESIFDAFTEELAVTGKLNLPGTGSLRVKRRAARHGRSPSSGAVIFIPEKLVVRFAPAGRLTRVLQVVAEKCQVDEDD</sequence>